<evidence type="ECO:0000256" key="1">
    <source>
        <dbReference type="SAM" id="SignalP"/>
    </source>
</evidence>
<reference evidence="2" key="1">
    <citation type="submission" date="2014-01" db="EMBL/GenBank/DDBJ databases">
        <title>The genome of the white-rot fungus Pycnoporus cinnabarinus: a basidiomycete model with a versatile arsenal for lignocellulosic biomass breakdown.</title>
        <authorList>
            <person name="Levasseur A."/>
            <person name="Lomascolo A."/>
            <person name="Ruiz-Duenas F.J."/>
            <person name="Uzan E."/>
            <person name="Piumi F."/>
            <person name="Kues U."/>
            <person name="Ram A.F.J."/>
            <person name="Murat C."/>
            <person name="Haon M."/>
            <person name="Benoit I."/>
            <person name="Arfi Y."/>
            <person name="Chevret D."/>
            <person name="Drula E."/>
            <person name="Kwon M.J."/>
            <person name="Gouret P."/>
            <person name="Lesage-Meessen L."/>
            <person name="Lombard V."/>
            <person name="Mariette J."/>
            <person name="Noirot C."/>
            <person name="Park J."/>
            <person name="Patyshakuliyeva A."/>
            <person name="Wieneger R.A.B."/>
            <person name="Wosten H.A.B."/>
            <person name="Martin F."/>
            <person name="Coutinho P.M."/>
            <person name="de Vries R."/>
            <person name="Martinez A.T."/>
            <person name="Klopp C."/>
            <person name="Pontarotti P."/>
            <person name="Henrissat B."/>
            <person name="Record E."/>
        </authorList>
    </citation>
    <scope>NUCLEOTIDE SEQUENCE [LARGE SCALE GENOMIC DNA]</scope>
    <source>
        <strain evidence="2">BRFM137</strain>
    </source>
</reference>
<dbReference type="AlphaFoldDB" id="A0A060S7B8"/>
<dbReference type="EMBL" id="CCBP010000068">
    <property type="protein sequence ID" value="CDO70131.1"/>
    <property type="molecule type" value="Genomic_DNA"/>
</dbReference>
<sequence length="149" mass="15892">MRLTVATLIAVLYVGATRAGPLSSNKVGVVVPGTFPIVDLTSVKGTPNVTLSGKDAKPDVVQQDPPATLFLCRDRNCVDCEGIDLATVPERQCLTLDLLYNSAIISEPSNSGLSFEVYIAPPGCNPLYQLPAVNICYFTPAPFDSYART</sequence>
<feature type="chain" id="PRO_5001590873" evidence="1">
    <location>
        <begin position="20"/>
        <end position="149"/>
    </location>
</feature>
<organism evidence="2 3">
    <name type="scientific">Pycnoporus cinnabarinus</name>
    <name type="common">Cinnabar-red polypore</name>
    <name type="synonym">Trametes cinnabarina</name>
    <dbReference type="NCBI Taxonomy" id="5643"/>
    <lineage>
        <taxon>Eukaryota</taxon>
        <taxon>Fungi</taxon>
        <taxon>Dikarya</taxon>
        <taxon>Basidiomycota</taxon>
        <taxon>Agaricomycotina</taxon>
        <taxon>Agaricomycetes</taxon>
        <taxon>Polyporales</taxon>
        <taxon>Polyporaceae</taxon>
        <taxon>Trametes</taxon>
    </lineage>
</organism>
<evidence type="ECO:0000313" key="2">
    <source>
        <dbReference type="EMBL" id="CDO70131.1"/>
    </source>
</evidence>
<dbReference type="HOGENOM" id="CLU_143671_0_0_1"/>
<evidence type="ECO:0000313" key="3">
    <source>
        <dbReference type="Proteomes" id="UP000029665"/>
    </source>
</evidence>
<protein>
    <submittedName>
        <fullName evidence="2">Uncharacterized protein</fullName>
    </submittedName>
</protein>
<keyword evidence="1" id="KW-0732">Signal</keyword>
<comment type="caution">
    <text evidence="2">The sequence shown here is derived from an EMBL/GenBank/DDBJ whole genome shotgun (WGS) entry which is preliminary data.</text>
</comment>
<dbReference type="OMA" id="PAVNICY"/>
<feature type="signal peptide" evidence="1">
    <location>
        <begin position="1"/>
        <end position="19"/>
    </location>
</feature>
<dbReference type="Proteomes" id="UP000029665">
    <property type="component" value="Unassembled WGS sequence"/>
</dbReference>
<name>A0A060S7B8_PYCCI</name>
<proteinExistence type="predicted"/>
<accession>A0A060S7B8</accession>
<keyword evidence="3" id="KW-1185">Reference proteome</keyword>
<gene>
    <name evidence="2" type="ORF">BN946_scf184783.g15</name>
</gene>
<dbReference type="OrthoDB" id="2745955at2759"/>